<dbReference type="GO" id="GO:0008053">
    <property type="term" value="P:mitochondrial fusion"/>
    <property type="evidence" value="ECO:0007669"/>
    <property type="project" value="TreeGrafter"/>
</dbReference>
<evidence type="ECO:0000259" key="5">
    <source>
        <dbReference type="PROSITE" id="PS50405"/>
    </source>
</evidence>
<gene>
    <name evidence="6" type="ORF">V1264_000476</name>
</gene>
<evidence type="ECO:0000313" key="7">
    <source>
        <dbReference type="Proteomes" id="UP001374579"/>
    </source>
</evidence>
<sequence>MTDRRVKLYYFPASYYSQKALIAAQEKEVKYEPVIINIHGPDGGEQCTAAYMRRSANKGKVPVLQDGEKVITESEDIVDYIDREFPADTKLVPDLSTEIGREVAKWRKELDAVPIEPITFGLMGNPDLSISGLQIPAFMRKKGTELMASLQINAAKIEQLADEHPDLREAYMAKVSDLQKRRQFVSDKDKVVKVLDELETTLDQVEQQLKKVDADPSKELWLCGQQFTAADINLCILMGRLDLLGLAGRYHNAEKRPRLHAYWEAAKKRPTVNRVTVRAIREMMKMNVKKGLKNALPYLGGLVTVGLAAGLAFVFAQKR</sequence>
<accession>A0AAN9BZ28</accession>
<comment type="similarity">
    <text evidence="1">Belongs to the GST superfamily.</text>
</comment>
<feature type="transmembrane region" description="Helical" evidence="3">
    <location>
        <begin position="295"/>
        <end position="316"/>
    </location>
</feature>
<dbReference type="EMBL" id="JBAMIC010000001">
    <property type="protein sequence ID" value="KAK7114413.1"/>
    <property type="molecule type" value="Genomic_DNA"/>
</dbReference>
<dbReference type="SUPFAM" id="SSF52833">
    <property type="entry name" value="Thioredoxin-like"/>
    <property type="match status" value="1"/>
</dbReference>
<dbReference type="PROSITE" id="PS50405">
    <property type="entry name" value="GST_CTER"/>
    <property type="match status" value="1"/>
</dbReference>
<dbReference type="Gene3D" id="3.40.30.10">
    <property type="entry name" value="Glutaredoxin"/>
    <property type="match status" value="1"/>
</dbReference>
<keyword evidence="2" id="KW-0175">Coiled coil</keyword>
<dbReference type="Pfam" id="PF00043">
    <property type="entry name" value="GST_C"/>
    <property type="match status" value="1"/>
</dbReference>
<comment type="caution">
    <text evidence="6">The sequence shown here is derived from an EMBL/GenBank/DDBJ whole genome shotgun (WGS) entry which is preliminary data.</text>
</comment>
<dbReference type="InterPro" id="IPR004046">
    <property type="entry name" value="GST_C"/>
</dbReference>
<dbReference type="GO" id="GO:0006626">
    <property type="term" value="P:protein targeting to mitochondrion"/>
    <property type="evidence" value="ECO:0007669"/>
    <property type="project" value="TreeGrafter"/>
</dbReference>
<keyword evidence="7" id="KW-1185">Reference proteome</keyword>
<evidence type="ECO:0000259" key="4">
    <source>
        <dbReference type="PROSITE" id="PS50404"/>
    </source>
</evidence>
<dbReference type="Pfam" id="PF13417">
    <property type="entry name" value="GST_N_3"/>
    <property type="match status" value="1"/>
</dbReference>
<feature type="coiled-coil region" evidence="2">
    <location>
        <begin position="188"/>
        <end position="215"/>
    </location>
</feature>
<evidence type="ECO:0000256" key="2">
    <source>
        <dbReference type="SAM" id="Coils"/>
    </source>
</evidence>
<organism evidence="6 7">
    <name type="scientific">Littorina saxatilis</name>
    <dbReference type="NCBI Taxonomy" id="31220"/>
    <lineage>
        <taxon>Eukaryota</taxon>
        <taxon>Metazoa</taxon>
        <taxon>Spiralia</taxon>
        <taxon>Lophotrochozoa</taxon>
        <taxon>Mollusca</taxon>
        <taxon>Gastropoda</taxon>
        <taxon>Caenogastropoda</taxon>
        <taxon>Littorinimorpha</taxon>
        <taxon>Littorinoidea</taxon>
        <taxon>Littorinidae</taxon>
        <taxon>Littorina</taxon>
    </lineage>
</organism>
<feature type="domain" description="GST C-terminal" evidence="5">
    <location>
        <begin position="150"/>
        <end position="298"/>
    </location>
</feature>
<dbReference type="Gene3D" id="1.20.1050.10">
    <property type="match status" value="1"/>
</dbReference>
<reference evidence="6 7" key="1">
    <citation type="submission" date="2024-02" db="EMBL/GenBank/DDBJ databases">
        <title>Chromosome-scale genome assembly of the rough periwinkle Littorina saxatilis.</title>
        <authorList>
            <person name="De Jode A."/>
            <person name="Faria R."/>
            <person name="Formenti G."/>
            <person name="Sims Y."/>
            <person name="Smith T.P."/>
            <person name="Tracey A."/>
            <person name="Wood J.M.D."/>
            <person name="Zagrodzka Z.B."/>
            <person name="Johannesson K."/>
            <person name="Butlin R.K."/>
            <person name="Leder E.H."/>
        </authorList>
    </citation>
    <scope>NUCLEOTIDE SEQUENCE [LARGE SCALE GENOMIC DNA]</scope>
    <source>
        <strain evidence="6">Snail1</strain>
        <tissue evidence="6">Muscle</tissue>
    </source>
</reference>
<dbReference type="InterPro" id="IPR004045">
    <property type="entry name" value="Glutathione_S-Trfase_N"/>
</dbReference>
<protein>
    <recommendedName>
        <fullName evidence="8">Ganglioside-induced differentiation-associated protein 1</fullName>
    </recommendedName>
</protein>
<dbReference type="InterPro" id="IPR036282">
    <property type="entry name" value="Glutathione-S-Trfase_C_sf"/>
</dbReference>
<dbReference type="AlphaFoldDB" id="A0AAN9BZ28"/>
<name>A0AAN9BZ28_9CAEN</name>
<evidence type="ECO:0000313" key="6">
    <source>
        <dbReference type="EMBL" id="KAK7114413.1"/>
    </source>
</evidence>
<dbReference type="SUPFAM" id="SSF47616">
    <property type="entry name" value="GST C-terminal domain-like"/>
    <property type="match status" value="1"/>
</dbReference>
<dbReference type="PANTHER" id="PTHR44188:SF1">
    <property type="entry name" value="GDAP1, ISOFORM A"/>
    <property type="match status" value="1"/>
</dbReference>
<evidence type="ECO:0000256" key="1">
    <source>
        <dbReference type="ARBA" id="ARBA00007409"/>
    </source>
</evidence>
<evidence type="ECO:0000256" key="3">
    <source>
        <dbReference type="SAM" id="Phobius"/>
    </source>
</evidence>
<keyword evidence="3" id="KW-0812">Transmembrane</keyword>
<dbReference type="Proteomes" id="UP001374579">
    <property type="component" value="Unassembled WGS sequence"/>
</dbReference>
<proteinExistence type="inferred from homology"/>
<keyword evidence="3" id="KW-0472">Membrane</keyword>
<keyword evidence="3" id="KW-1133">Transmembrane helix</keyword>
<dbReference type="PROSITE" id="PS50404">
    <property type="entry name" value="GST_NTER"/>
    <property type="match status" value="1"/>
</dbReference>
<dbReference type="GO" id="GO:0000266">
    <property type="term" value="P:mitochondrial fission"/>
    <property type="evidence" value="ECO:0007669"/>
    <property type="project" value="TreeGrafter"/>
</dbReference>
<dbReference type="InterPro" id="IPR010987">
    <property type="entry name" value="Glutathione-S-Trfase_C-like"/>
</dbReference>
<dbReference type="InterPro" id="IPR036249">
    <property type="entry name" value="Thioredoxin-like_sf"/>
</dbReference>
<dbReference type="PANTHER" id="PTHR44188">
    <property type="entry name" value="GDAP1, ISOFORM A"/>
    <property type="match status" value="1"/>
</dbReference>
<dbReference type="GO" id="GO:0005741">
    <property type="term" value="C:mitochondrial outer membrane"/>
    <property type="evidence" value="ECO:0007669"/>
    <property type="project" value="TreeGrafter"/>
</dbReference>
<feature type="domain" description="GST N-terminal" evidence="4">
    <location>
        <begin position="4"/>
        <end position="89"/>
    </location>
</feature>
<dbReference type="CDD" id="cd00570">
    <property type="entry name" value="GST_N_family"/>
    <property type="match status" value="1"/>
</dbReference>
<evidence type="ECO:0008006" key="8">
    <source>
        <dbReference type="Google" id="ProtNLM"/>
    </source>
</evidence>